<evidence type="ECO:0000313" key="4">
    <source>
        <dbReference type="EMBL" id="WOO84128.1"/>
    </source>
</evidence>
<name>A0AAF0YIC0_9TREE</name>
<dbReference type="InterPro" id="IPR038955">
    <property type="entry name" value="PriA/CPL1_fungi"/>
</dbReference>
<keyword evidence="5" id="KW-1185">Reference proteome</keyword>
<dbReference type="EMBL" id="CP086718">
    <property type="protein sequence ID" value="WOO84128.1"/>
    <property type="molecule type" value="Genomic_DNA"/>
</dbReference>
<feature type="region of interest" description="Disordered" evidence="1">
    <location>
        <begin position="30"/>
        <end position="78"/>
    </location>
</feature>
<dbReference type="Pfam" id="PF21671">
    <property type="entry name" value="CPL1-like"/>
    <property type="match status" value="1"/>
</dbReference>
<gene>
    <name evidence="4" type="primary">priA_13</name>
    <name evidence="4" type="ORF">LOC62_05G007649</name>
</gene>
<organism evidence="4 5">
    <name type="scientific">Vanrija pseudolonga</name>
    <dbReference type="NCBI Taxonomy" id="143232"/>
    <lineage>
        <taxon>Eukaryota</taxon>
        <taxon>Fungi</taxon>
        <taxon>Dikarya</taxon>
        <taxon>Basidiomycota</taxon>
        <taxon>Agaricomycotina</taxon>
        <taxon>Tremellomycetes</taxon>
        <taxon>Trichosporonales</taxon>
        <taxon>Trichosporonaceae</taxon>
        <taxon>Vanrija</taxon>
    </lineage>
</organism>
<protein>
    <submittedName>
        <fullName evidence="4">Protein priA</fullName>
    </submittedName>
</protein>
<feature type="domain" description="Protein CPL1-like" evidence="3">
    <location>
        <begin position="136"/>
        <end position="195"/>
    </location>
</feature>
<dbReference type="AlphaFoldDB" id="A0AAF0YIC0"/>
<dbReference type="Proteomes" id="UP000827549">
    <property type="component" value="Chromosome 5"/>
</dbReference>
<reference evidence="4" key="1">
    <citation type="submission" date="2023-10" db="EMBL/GenBank/DDBJ databases">
        <authorList>
            <person name="Noh H."/>
        </authorList>
    </citation>
    <scope>NUCLEOTIDE SEQUENCE</scope>
    <source>
        <strain evidence="4">DUCC4014</strain>
    </source>
</reference>
<evidence type="ECO:0000256" key="1">
    <source>
        <dbReference type="SAM" id="MobiDB-lite"/>
    </source>
</evidence>
<feature type="compositionally biased region" description="Low complexity" evidence="1">
    <location>
        <begin position="30"/>
        <end position="40"/>
    </location>
</feature>
<evidence type="ECO:0000313" key="5">
    <source>
        <dbReference type="Proteomes" id="UP000827549"/>
    </source>
</evidence>
<sequence length="210" mass="21962">MRFTPFALLVLAATPSFGFFIQPGHRRGAAGAPATAAKAPVPAPKPVAPAPLDAPSKLQPRAPQASKRMGQRRRSKKSDILVKKDYSSFLCPGGAVACPVPAEGFPAGPDGVALPEYATKLDAQLSSLGDWFKVGFECLELDSELNQCGGCLALGQGQDCSTIANTRATGCEKGVCTVFSCMPGYTVSGDKRECVRASDAGGQAVFQQRR</sequence>
<feature type="chain" id="PRO_5042021302" evidence="2">
    <location>
        <begin position="19"/>
        <end position="210"/>
    </location>
</feature>
<dbReference type="RefSeq" id="XP_062630154.1">
    <property type="nucleotide sequence ID" value="XM_062774170.1"/>
</dbReference>
<evidence type="ECO:0000259" key="3">
    <source>
        <dbReference type="Pfam" id="PF21671"/>
    </source>
</evidence>
<dbReference type="InterPro" id="IPR048661">
    <property type="entry name" value="CPL1-like"/>
</dbReference>
<keyword evidence="2" id="KW-0732">Signal</keyword>
<feature type="signal peptide" evidence="2">
    <location>
        <begin position="1"/>
        <end position="18"/>
    </location>
</feature>
<proteinExistence type="predicted"/>
<dbReference type="PANTHER" id="PTHR35192:SF2">
    <property type="entry name" value="APPLE DOMAIN-CONTAINING PROTEIN"/>
    <property type="match status" value="1"/>
</dbReference>
<accession>A0AAF0YIC0</accession>
<dbReference type="PANTHER" id="PTHR35192">
    <property type="entry name" value="PROTEIN, PUTATIVE-RELATED"/>
    <property type="match status" value="1"/>
</dbReference>
<evidence type="ECO:0000256" key="2">
    <source>
        <dbReference type="SAM" id="SignalP"/>
    </source>
</evidence>
<dbReference type="GeneID" id="87810821"/>